<reference evidence="2 3" key="1">
    <citation type="submission" date="2023-02" db="EMBL/GenBank/DDBJ databases">
        <title>Streptomyces sp. SCA4-21 with antifungal activity against Fusarium oxysporum f. sp. cubense, Streptomyces sp. SCA2-17 with antifungal activity against Fusarium oxysporum f. sp. cubense.</title>
        <authorList>
            <person name="Qi D."/>
        </authorList>
    </citation>
    <scope>NUCLEOTIDE SEQUENCE [LARGE SCALE GENOMIC DNA]</scope>
    <source>
        <strain evidence="2 3">SCA4-21</strain>
    </source>
</reference>
<feature type="region of interest" description="Disordered" evidence="1">
    <location>
        <begin position="1"/>
        <end position="23"/>
    </location>
</feature>
<name>A0ABY9UYE9_9ACTN</name>
<dbReference type="Proteomes" id="UP001305606">
    <property type="component" value="Chromosome"/>
</dbReference>
<dbReference type="EMBL" id="CP117522">
    <property type="protein sequence ID" value="WNE97595.1"/>
    <property type="molecule type" value="Genomic_DNA"/>
</dbReference>
<feature type="compositionally biased region" description="Basic and acidic residues" evidence="1">
    <location>
        <begin position="1"/>
        <end position="13"/>
    </location>
</feature>
<keyword evidence="3" id="KW-1185">Reference proteome</keyword>
<evidence type="ECO:0000256" key="1">
    <source>
        <dbReference type="SAM" id="MobiDB-lite"/>
    </source>
</evidence>
<dbReference type="RefSeq" id="WP_311036542.1">
    <property type="nucleotide sequence ID" value="NZ_CP117522.1"/>
</dbReference>
<evidence type="ECO:0000313" key="3">
    <source>
        <dbReference type="Proteomes" id="UP001305606"/>
    </source>
</evidence>
<protein>
    <submittedName>
        <fullName evidence="2">Uncharacterized protein</fullName>
    </submittedName>
</protein>
<evidence type="ECO:0000313" key="2">
    <source>
        <dbReference type="EMBL" id="WNE97595.1"/>
    </source>
</evidence>
<organism evidence="2 3">
    <name type="scientific">Streptomyces luomodiensis</name>
    <dbReference type="NCBI Taxonomy" id="3026192"/>
    <lineage>
        <taxon>Bacteria</taxon>
        <taxon>Bacillati</taxon>
        <taxon>Actinomycetota</taxon>
        <taxon>Actinomycetes</taxon>
        <taxon>Kitasatosporales</taxon>
        <taxon>Streptomycetaceae</taxon>
        <taxon>Streptomyces</taxon>
    </lineage>
</organism>
<accession>A0ABY9UYE9</accession>
<sequence length="60" mass="6939">MLREHIETTDGRGRPPIPGSPGRSRIAVLFRFYAKVIDRNQQRSNEQIEQALKDDDDEQS</sequence>
<proteinExistence type="predicted"/>
<gene>
    <name evidence="2" type="ORF">PS467_20800</name>
</gene>